<dbReference type="SUPFAM" id="SSF54909">
    <property type="entry name" value="Dimeric alpha+beta barrel"/>
    <property type="match status" value="1"/>
</dbReference>
<dbReference type="RefSeq" id="WP_189127073.1">
    <property type="nucleotide sequence ID" value="NZ_BMNH01000020.1"/>
</dbReference>
<dbReference type="PANTHER" id="PTHR34474:SF2">
    <property type="entry name" value="SIGNAL TRANSDUCTION PROTEIN TRAP"/>
    <property type="match status" value="1"/>
</dbReference>
<protein>
    <recommendedName>
        <fullName evidence="1">ABM domain-containing protein</fullName>
    </recommendedName>
</protein>
<reference evidence="2" key="1">
    <citation type="journal article" date="2014" name="Int. J. Syst. Evol. Microbiol.">
        <title>Complete genome sequence of Corynebacterium casei LMG S-19264T (=DSM 44701T), isolated from a smear-ripened cheese.</title>
        <authorList>
            <consortium name="US DOE Joint Genome Institute (JGI-PGF)"/>
            <person name="Walter F."/>
            <person name="Albersmeier A."/>
            <person name="Kalinowski J."/>
            <person name="Ruckert C."/>
        </authorList>
    </citation>
    <scope>NUCLEOTIDE SEQUENCE</scope>
    <source>
        <strain evidence="2">CGMCC 4.7368</strain>
    </source>
</reference>
<proteinExistence type="predicted"/>
<reference evidence="2" key="2">
    <citation type="submission" date="2020-09" db="EMBL/GenBank/DDBJ databases">
        <authorList>
            <person name="Sun Q."/>
            <person name="Zhou Y."/>
        </authorList>
    </citation>
    <scope>NUCLEOTIDE SEQUENCE</scope>
    <source>
        <strain evidence="2">CGMCC 4.7368</strain>
    </source>
</reference>
<feature type="domain" description="ABM" evidence="1">
    <location>
        <begin position="2"/>
        <end position="96"/>
    </location>
</feature>
<dbReference type="Proteomes" id="UP000646523">
    <property type="component" value="Unassembled WGS sequence"/>
</dbReference>
<dbReference type="InterPro" id="IPR050404">
    <property type="entry name" value="Heme-degrading_MO"/>
</dbReference>
<dbReference type="Pfam" id="PF03992">
    <property type="entry name" value="ABM"/>
    <property type="match status" value="1"/>
</dbReference>
<dbReference type="EMBL" id="BMNH01000020">
    <property type="protein sequence ID" value="GGO76792.1"/>
    <property type="molecule type" value="Genomic_DNA"/>
</dbReference>
<dbReference type="InterPro" id="IPR007138">
    <property type="entry name" value="ABM_dom"/>
</dbReference>
<keyword evidence="3" id="KW-1185">Reference proteome</keyword>
<dbReference type="AlphaFoldDB" id="A0A917Z6Y3"/>
<evidence type="ECO:0000313" key="2">
    <source>
        <dbReference type="EMBL" id="GGO76792.1"/>
    </source>
</evidence>
<evidence type="ECO:0000313" key="3">
    <source>
        <dbReference type="Proteomes" id="UP000646523"/>
    </source>
</evidence>
<accession>A0A917Z6Y3</accession>
<organism evidence="2 3">
    <name type="scientific">Nonomuraea cavernae</name>
    <dbReference type="NCBI Taxonomy" id="2045107"/>
    <lineage>
        <taxon>Bacteria</taxon>
        <taxon>Bacillati</taxon>
        <taxon>Actinomycetota</taxon>
        <taxon>Actinomycetes</taxon>
        <taxon>Streptosporangiales</taxon>
        <taxon>Streptosporangiaceae</taxon>
        <taxon>Nonomuraea</taxon>
    </lineage>
</organism>
<evidence type="ECO:0000259" key="1">
    <source>
        <dbReference type="PROSITE" id="PS51725"/>
    </source>
</evidence>
<dbReference type="PANTHER" id="PTHR34474">
    <property type="entry name" value="SIGNAL TRANSDUCTION PROTEIN TRAP"/>
    <property type="match status" value="1"/>
</dbReference>
<comment type="caution">
    <text evidence="2">The sequence shown here is derived from an EMBL/GenBank/DDBJ whole genome shotgun (WGS) entry which is preliminary data.</text>
</comment>
<gene>
    <name evidence="2" type="ORF">GCM10012289_54950</name>
</gene>
<name>A0A917Z6Y3_9ACTN</name>
<dbReference type="InterPro" id="IPR011008">
    <property type="entry name" value="Dimeric_a/b-barrel"/>
</dbReference>
<dbReference type="Gene3D" id="3.30.70.100">
    <property type="match status" value="1"/>
</dbReference>
<sequence length="101" mass="11189">MHMIMNRIDVPAEDAQAFEATFMESMRATLAGVPGLRRSSLLRPTEEGQPYVSTMEFDSRADFVAWLRSDSFKAAHSDREAPGMDTSSAIEQYEEIGTIAG</sequence>
<dbReference type="PROSITE" id="PS51725">
    <property type="entry name" value="ABM"/>
    <property type="match status" value="1"/>
</dbReference>